<proteinExistence type="predicted"/>
<protein>
    <submittedName>
        <fullName evidence="1">7608_t:CDS:1</fullName>
    </submittedName>
</protein>
<dbReference type="Proteomes" id="UP000789366">
    <property type="component" value="Unassembled WGS sequence"/>
</dbReference>
<name>A0ACA9Q5E5_9GLOM</name>
<sequence length="50" mass="5645">NQKANENNISQENFSPENPYVNKMQITPQPIDASLSIFLEPIPQNTDSLD</sequence>
<reference evidence="1" key="1">
    <citation type="submission" date="2021-06" db="EMBL/GenBank/DDBJ databases">
        <authorList>
            <person name="Kallberg Y."/>
            <person name="Tangrot J."/>
            <person name="Rosling A."/>
        </authorList>
    </citation>
    <scope>NUCLEOTIDE SEQUENCE</scope>
    <source>
        <strain evidence="1">28 12/20/2015</strain>
    </source>
</reference>
<keyword evidence="2" id="KW-1185">Reference proteome</keyword>
<dbReference type="EMBL" id="CAJVPW010036326">
    <property type="protein sequence ID" value="CAG8737486.1"/>
    <property type="molecule type" value="Genomic_DNA"/>
</dbReference>
<evidence type="ECO:0000313" key="1">
    <source>
        <dbReference type="EMBL" id="CAG8737486.1"/>
    </source>
</evidence>
<feature type="non-terminal residue" evidence="1">
    <location>
        <position position="1"/>
    </location>
</feature>
<gene>
    <name evidence="1" type="ORF">SPELUC_LOCUS13550</name>
</gene>
<comment type="caution">
    <text evidence="1">The sequence shown here is derived from an EMBL/GenBank/DDBJ whole genome shotgun (WGS) entry which is preliminary data.</text>
</comment>
<evidence type="ECO:0000313" key="2">
    <source>
        <dbReference type="Proteomes" id="UP000789366"/>
    </source>
</evidence>
<organism evidence="1 2">
    <name type="scientific">Cetraspora pellucida</name>
    <dbReference type="NCBI Taxonomy" id="1433469"/>
    <lineage>
        <taxon>Eukaryota</taxon>
        <taxon>Fungi</taxon>
        <taxon>Fungi incertae sedis</taxon>
        <taxon>Mucoromycota</taxon>
        <taxon>Glomeromycotina</taxon>
        <taxon>Glomeromycetes</taxon>
        <taxon>Diversisporales</taxon>
        <taxon>Gigasporaceae</taxon>
        <taxon>Cetraspora</taxon>
    </lineage>
</organism>
<accession>A0ACA9Q5E5</accession>